<accession>Q0YQ31</accession>
<evidence type="ECO:0000256" key="3">
    <source>
        <dbReference type="ARBA" id="ARBA00022692"/>
    </source>
</evidence>
<reference evidence="7 8" key="1">
    <citation type="submission" date="2006-07" db="EMBL/GenBank/DDBJ databases">
        <title>Annotation of the draft genome assembly of Chlorobium ferroxidans DSM 13031.</title>
        <authorList>
            <consortium name="US DOE Joint Genome Institute (JGI-ORNL)"/>
            <person name="Larimer F."/>
            <person name="Land M."/>
            <person name="Hauser L."/>
        </authorList>
    </citation>
    <scope>NUCLEOTIDE SEQUENCE [LARGE SCALE GENOMIC DNA]</scope>
    <source>
        <strain evidence="7 8">DSM 13031</strain>
    </source>
</reference>
<feature type="transmembrane region" description="Helical" evidence="6">
    <location>
        <begin position="347"/>
        <end position="366"/>
    </location>
</feature>
<dbReference type="Pfam" id="PF03739">
    <property type="entry name" value="LptF_LptG"/>
    <property type="match status" value="1"/>
</dbReference>
<evidence type="ECO:0000256" key="4">
    <source>
        <dbReference type="ARBA" id="ARBA00022989"/>
    </source>
</evidence>
<dbReference type="InterPro" id="IPR005495">
    <property type="entry name" value="LptG/LptF_permease"/>
</dbReference>
<evidence type="ECO:0000256" key="5">
    <source>
        <dbReference type="ARBA" id="ARBA00023136"/>
    </source>
</evidence>
<evidence type="ECO:0000256" key="1">
    <source>
        <dbReference type="ARBA" id="ARBA00004651"/>
    </source>
</evidence>
<keyword evidence="8" id="KW-1185">Reference proteome</keyword>
<dbReference type="EMBL" id="AASE01000020">
    <property type="protein sequence ID" value="EAT58440.1"/>
    <property type="molecule type" value="Genomic_DNA"/>
</dbReference>
<dbReference type="Proteomes" id="UP000004162">
    <property type="component" value="Unassembled WGS sequence"/>
</dbReference>
<dbReference type="OrthoDB" id="1096108at2"/>
<feature type="transmembrane region" description="Helical" evidence="6">
    <location>
        <begin position="94"/>
        <end position="114"/>
    </location>
</feature>
<feature type="transmembrane region" description="Helical" evidence="6">
    <location>
        <begin position="62"/>
        <end position="82"/>
    </location>
</feature>
<keyword evidence="2" id="KW-1003">Cell membrane</keyword>
<dbReference type="PANTHER" id="PTHR33529">
    <property type="entry name" value="SLR0882 PROTEIN-RELATED"/>
    <property type="match status" value="1"/>
</dbReference>
<dbReference type="AlphaFoldDB" id="Q0YQ31"/>
<name>Q0YQ31_9CHLB</name>
<comment type="subcellular location">
    <subcellularLocation>
        <location evidence="1">Cell membrane</location>
        <topology evidence="1">Multi-pass membrane protein</topology>
    </subcellularLocation>
</comment>
<evidence type="ECO:0000256" key="6">
    <source>
        <dbReference type="SAM" id="Phobius"/>
    </source>
</evidence>
<comment type="caution">
    <text evidence="7">The sequence shown here is derived from an EMBL/GenBank/DDBJ whole genome shotgun (WGS) entry which is preliminary data.</text>
</comment>
<dbReference type="GO" id="GO:0015920">
    <property type="term" value="P:lipopolysaccharide transport"/>
    <property type="evidence" value="ECO:0007669"/>
    <property type="project" value="TreeGrafter"/>
</dbReference>
<reference evidence="7 8" key="2">
    <citation type="submission" date="2006-07" db="EMBL/GenBank/DDBJ databases">
        <title>Sequencing of the draft genome and assembly of Chlorobium ferroxidans DSM 13031.</title>
        <authorList>
            <consortium name="US DOE Joint Genome Institute (JGI-PGF)"/>
            <person name="Copeland A."/>
            <person name="Lucas S."/>
            <person name="Lapidus A."/>
            <person name="Barry K."/>
            <person name="Glavina del Rio T."/>
            <person name="Dalin E."/>
            <person name="Tice H."/>
            <person name="Bruce D."/>
            <person name="Pitluck S."/>
            <person name="Richardson P."/>
        </authorList>
    </citation>
    <scope>NUCLEOTIDE SEQUENCE [LARGE SCALE GENOMIC DNA]</scope>
    <source>
        <strain evidence="7 8">DSM 13031</strain>
    </source>
</reference>
<gene>
    <name evidence="7" type="ORF">CferDRAFT_0379</name>
</gene>
<feature type="transmembrane region" description="Helical" evidence="6">
    <location>
        <begin position="12"/>
        <end position="33"/>
    </location>
</feature>
<keyword evidence="5 6" id="KW-0472">Membrane</keyword>
<protein>
    <submittedName>
        <fullName evidence="7">Permease YjgP/YjgQ</fullName>
    </submittedName>
</protein>
<keyword evidence="4 6" id="KW-1133">Transmembrane helix</keyword>
<dbReference type="RefSeq" id="WP_006366975.1">
    <property type="nucleotide sequence ID" value="NZ_AASE01000020.1"/>
</dbReference>
<feature type="transmembrane region" description="Helical" evidence="6">
    <location>
        <begin position="372"/>
        <end position="393"/>
    </location>
</feature>
<organism evidence="7 8">
    <name type="scientific">Chlorobium ferrooxidans DSM 13031</name>
    <dbReference type="NCBI Taxonomy" id="377431"/>
    <lineage>
        <taxon>Bacteria</taxon>
        <taxon>Pseudomonadati</taxon>
        <taxon>Chlorobiota</taxon>
        <taxon>Chlorobiia</taxon>
        <taxon>Chlorobiales</taxon>
        <taxon>Chlorobiaceae</taxon>
        <taxon>Chlorobium/Pelodictyon group</taxon>
        <taxon>Chlorobium</taxon>
    </lineage>
</organism>
<keyword evidence="3 6" id="KW-0812">Transmembrane</keyword>
<evidence type="ECO:0000256" key="2">
    <source>
        <dbReference type="ARBA" id="ARBA00022475"/>
    </source>
</evidence>
<evidence type="ECO:0000313" key="8">
    <source>
        <dbReference type="Proteomes" id="UP000004162"/>
    </source>
</evidence>
<dbReference type="PANTHER" id="PTHR33529:SF6">
    <property type="entry name" value="YJGP_YJGQ FAMILY PERMEASE"/>
    <property type="match status" value="1"/>
</dbReference>
<feature type="transmembrane region" description="Helical" evidence="6">
    <location>
        <begin position="405"/>
        <end position="426"/>
    </location>
</feature>
<sequence length="435" mass="48288">MKIIDRYILKSHVGPFLFAFITILFVLILQFFASFADRFIGRGIAFSAIVELIILQSAWMVGLAAPMAVLIAVVMAFGSLTTNSEMTVLRASGISLYRLMFPVLCVALLLSLCVERFNNIVLPLANYHAKSLMVDIARAKPAFGLKENAFSTLVDGYSILVREADDQSKEIRGVVIYDRSRPNFTTMETAERGTIEFSGDFQYLVMTLLDGEIHQVKQPAHQVYRNLSFKKYRFVFESSGFGFARTSANRLRTGDSELSARELLSIGDEFQKRIAASEKRINLSLESMNRQIAGTGSGGSADESRKKEIAAEGYVDRQLAALDAERQSISANRSMYNRYMAAYHKKYSLSLACFVFVLVGAPLGVLARRGGFGVGAGMSLLFFVLYWMLMISGETIAERGLLDPMLSMWLGNIVISAIGILLAFSLNRSIFNTTR</sequence>
<proteinExistence type="predicted"/>
<dbReference type="GO" id="GO:0043190">
    <property type="term" value="C:ATP-binding cassette (ABC) transporter complex"/>
    <property type="evidence" value="ECO:0007669"/>
    <property type="project" value="TreeGrafter"/>
</dbReference>
<evidence type="ECO:0000313" key="7">
    <source>
        <dbReference type="EMBL" id="EAT58440.1"/>
    </source>
</evidence>